<dbReference type="InterPro" id="IPR001128">
    <property type="entry name" value="Cyt_P450"/>
</dbReference>
<evidence type="ECO:0000256" key="2">
    <source>
        <dbReference type="ARBA" id="ARBA00003690"/>
    </source>
</evidence>
<dbReference type="GO" id="GO:0020037">
    <property type="term" value="F:heme binding"/>
    <property type="evidence" value="ECO:0007669"/>
    <property type="project" value="InterPro"/>
</dbReference>
<dbReference type="InterPro" id="IPR050476">
    <property type="entry name" value="Insect_CytP450_Detox"/>
</dbReference>
<dbReference type="VEuPathDB" id="VectorBase:ISCW016393"/>
<dbReference type="PRINTS" id="PR00385">
    <property type="entry name" value="P450"/>
</dbReference>
<evidence type="ECO:0000256" key="14">
    <source>
        <dbReference type="PIRSR" id="PIRSR602403-1"/>
    </source>
</evidence>
<evidence type="ECO:0000256" key="13">
    <source>
        <dbReference type="ARBA" id="ARBA00023136"/>
    </source>
</evidence>
<keyword evidence="12 15" id="KW-0503">Monooxygenase</keyword>
<dbReference type="VEuPathDB" id="VectorBase:ISCI016393"/>
<evidence type="ECO:0000256" key="1">
    <source>
        <dbReference type="ARBA" id="ARBA00001971"/>
    </source>
</evidence>
<keyword evidence="8" id="KW-0256">Endoplasmic reticulum</keyword>
<comment type="function">
    <text evidence="2">May be involved in the metabolism of insect hormones and in the breakdown of synthetic insecticides.</text>
</comment>
<evidence type="ECO:0000256" key="12">
    <source>
        <dbReference type="ARBA" id="ARBA00023033"/>
    </source>
</evidence>
<dbReference type="Gene3D" id="1.10.630.10">
    <property type="entry name" value="Cytochrome P450"/>
    <property type="match status" value="1"/>
</dbReference>
<reference evidence="16" key="1">
    <citation type="submission" date="2019-04" db="EMBL/GenBank/DDBJ databases">
        <title>An insight into the mialome of Ixodes scapularis.</title>
        <authorList>
            <person name="Ribeiro J.M."/>
            <person name="Mather T.N."/>
            <person name="Karim S."/>
        </authorList>
    </citation>
    <scope>NUCLEOTIDE SEQUENCE</scope>
</reference>
<feature type="binding site" description="axial binding residue" evidence="14">
    <location>
        <position position="240"/>
    </location>
    <ligand>
        <name>heme</name>
        <dbReference type="ChEBI" id="CHEBI:30413"/>
    </ligand>
    <ligandPart>
        <name>Fe</name>
        <dbReference type="ChEBI" id="CHEBI:18248"/>
    </ligandPart>
</feature>
<dbReference type="PRINTS" id="PR00465">
    <property type="entry name" value="EP450IV"/>
</dbReference>
<dbReference type="GO" id="GO:0016705">
    <property type="term" value="F:oxidoreductase activity, acting on paired donors, with incorporation or reduction of molecular oxygen"/>
    <property type="evidence" value="ECO:0007669"/>
    <property type="project" value="InterPro"/>
</dbReference>
<dbReference type="PANTHER" id="PTHR24292:SF102">
    <property type="entry name" value="CYTOCHROME P450 FAMILY-RELATED"/>
    <property type="match status" value="1"/>
</dbReference>
<name>A0A4D5RU15_IXOSC</name>
<keyword evidence="13" id="KW-0472">Membrane</keyword>
<evidence type="ECO:0000256" key="8">
    <source>
        <dbReference type="ARBA" id="ARBA00022824"/>
    </source>
</evidence>
<keyword evidence="11 14" id="KW-0408">Iron</keyword>
<protein>
    <submittedName>
        <fullName evidence="16">Putative cytochrome</fullName>
    </submittedName>
</protein>
<dbReference type="GO" id="GO:0005506">
    <property type="term" value="F:iron ion binding"/>
    <property type="evidence" value="ECO:0007669"/>
    <property type="project" value="InterPro"/>
</dbReference>
<evidence type="ECO:0000256" key="11">
    <source>
        <dbReference type="ARBA" id="ARBA00023004"/>
    </source>
</evidence>
<keyword evidence="6 14" id="KW-0349">Heme</keyword>
<dbReference type="AlphaFoldDB" id="A0A4D5RU15"/>
<dbReference type="GO" id="GO:0004497">
    <property type="term" value="F:monooxygenase activity"/>
    <property type="evidence" value="ECO:0007669"/>
    <property type="project" value="UniProtKB-KW"/>
</dbReference>
<dbReference type="InterPro" id="IPR017972">
    <property type="entry name" value="Cyt_P450_CS"/>
</dbReference>
<comment type="similarity">
    <text evidence="5 15">Belongs to the cytochrome P450 family.</text>
</comment>
<evidence type="ECO:0000256" key="15">
    <source>
        <dbReference type="RuleBase" id="RU000461"/>
    </source>
</evidence>
<organism evidence="16">
    <name type="scientific">Ixodes scapularis</name>
    <name type="common">Black-legged tick</name>
    <name type="synonym">Deer tick</name>
    <dbReference type="NCBI Taxonomy" id="6945"/>
    <lineage>
        <taxon>Eukaryota</taxon>
        <taxon>Metazoa</taxon>
        <taxon>Ecdysozoa</taxon>
        <taxon>Arthropoda</taxon>
        <taxon>Chelicerata</taxon>
        <taxon>Arachnida</taxon>
        <taxon>Acari</taxon>
        <taxon>Parasitiformes</taxon>
        <taxon>Ixodida</taxon>
        <taxon>Ixodoidea</taxon>
        <taxon>Ixodidae</taxon>
        <taxon>Ixodinae</taxon>
        <taxon>Ixodes</taxon>
    </lineage>
</organism>
<evidence type="ECO:0000256" key="10">
    <source>
        <dbReference type="ARBA" id="ARBA00023002"/>
    </source>
</evidence>
<dbReference type="InterPro" id="IPR002403">
    <property type="entry name" value="Cyt_P450_E_grp-IV"/>
</dbReference>
<evidence type="ECO:0000313" key="16">
    <source>
        <dbReference type="EMBL" id="MOY40713.1"/>
    </source>
</evidence>
<dbReference type="VEuPathDB" id="VectorBase:ISCP_010663"/>
<dbReference type="OrthoDB" id="6502656at2759"/>
<evidence type="ECO:0000256" key="4">
    <source>
        <dbReference type="ARBA" id="ARBA00004406"/>
    </source>
</evidence>
<dbReference type="GO" id="GO:0005789">
    <property type="term" value="C:endoplasmic reticulum membrane"/>
    <property type="evidence" value="ECO:0007669"/>
    <property type="project" value="UniProtKB-SubCell"/>
</dbReference>
<dbReference type="EMBL" id="GHJT01006742">
    <property type="protein sequence ID" value="MOY40713.1"/>
    <property type="molecule type" value="Transcribed_RNA"/>
</dbReference>
<keyword evidence="7 14" id="KW-0479">Metal-binding</keyword>
<dbReference type="SUPFAM" id="SSF48264">
    <property type="entry name" value="Cytochrome P450"/>
    <property type="match status" value="1"/>
</dbReference>
<evidence type="ECO:0000256" key="7">
    <source>
        <dbReference type="ARBA" id="ARBA00022723"/>
    </source>
</evidence>
<keyword evidence="10 15" id="KW-0560">Oxidoreductase</keyword>
<evidence type="ECO:0000256" key="6">
    <source>
        <dbReference type="ARBA" id="ARBA00022617"/>
    </source>
</evidence>
<evidence type="ECO:0000256" key="3">
    <source>
        <dbReference type="ARBA" id="ARBA00004174"/>
    </source>
</evidence>
<keyword evidence="9" id="KW-0492">Microsome</keyword>
<proteinExistence type="inferred from homology"/>
<comment type="subcellular location">
    <subcellularLocation>
        <location evidence="4">Endoplasmic reticulum membrane</location>
        <topology evidence="4">Peripheral membrane protein</topology>
    </subcellularLocation>
    <subcellularLocation>
        <location evidence="3">Microsome membrane</location>
        <topology evidence="3">Peripheral membrane protein</topology>
    </subcellularLocation>
</comment>
<dbReference type="PROSITE" id="PS00086">
    <property type="entry name" value="CYTOCHROME_P450"/>
    <property type="match status" value="1"/>
</dbReference>
<evidence type="ECO:0000256" key="5">
    <source>
        <dbReference type="ARBA" id="ARBA00010617"/>
    </source>
</evidence>
<evidence type="ECO:0000256" key="9">
    <source>
        <dbReference type="ARBA" id="ARBA00022848"/>
    </source>
</evidence>
<sequence>MTGPFHVLAQCTTSFGVLAAPIFWLSRIFGTFSYKDFGEETAKVIELRKKHPELRRNDMLQNLIDAEYEELASTRASSGVSKTRALSSEEVIMNTTILFLGGFETSATALSFITYALGKHPDVQERVRQEVKEALNEGGSLDYETVTKRLKYVTQVIDEAMRIWPPGLTFTTRQAKKDFEYQATKYKAGTCIMSPVFVIHMDERFFPDPTKFDPDRFSNENEGRIPKFAFQPFGMGPRNCVGIRLAYVELAYTVARMTQHFRWELGESQKGEMPFGQYGMVSTPGRGPWIVFHRL</sequence>
<dbReference type="PANTHER" id="PTHR24292">
    <property type="entry name" value="CYTOCHROME P450"/>
    <property type="match status" value="1"/>
</dbReference>
<dbReference type="InterPro" id="IPR036396">
    <property type="entry name" value="Cyt_P450_sf"/>
</dbReference>
<dbReference type="Pfam" id="PF00067">
    <property type="entry name" value="p450"/>
    <property type="match status" value="1"/>
</dbReference>
<accession>A0A4D5RU15</accession>
<comment type="cofactor">
    <cofactor evidence="1 14">
        <name>heme</name>
        <dbReference type="ChEBI" id="CHEBI:30413"/>
    </cofactor>
</comment>